<evidence type="ECO:0000256" key="2">
    <source>
        <dbReference type="ARBA" id="ARBA00023125"/>
    </source>
</evidence>
<evidence type="ECO:0000256" key="4">
    <source>
        <dbReference type="PROSITE-ProRule" id="PRU00335"/>
    </source>
</evidence>
<comment type="caution">
    <text evidence="6">The sequence shown here is derived from an EMBL/GenBank/DDBJ whole genome shotgun (WGS) entry which is preliminary data.</text>
</comment>
<evidence type="ECO:0000313" key="7">
    <source>
        <dbReference type="Proteomes" id="UP000605992"/>
    </source>
</evidence>
<accession>A0A8J3UXW8</accession>
<keyword evidence="7" id="KW-1185">Reference proteome</keyword>
<feature type="DNA-binding region" description="H-T-H motif" evidence="4">
    <location>
        <begin position="29"/>
        <end position="48"/>
    </location>
</feature>
<organism evidence="6 7">
    <name type="scientific">Planotetraspora thailandica</name>
    <dbReference type="NCBI Taxonomy" id="487172"/>
    <lineage>
        <taxon>Bacteria</taxon>
        <taxon>Bacillati</taxon>
        <taxon>Actinomycetota</taxon>
        <taxon>Actinomycetes</taxon>
        <taxon>Streptosporangiales</taxon>
        <taxon>Streptosporangiaceae</taxon>
        <taxon>Planotetraspora</taxon>
    </lineage>
</organism>
<evidence type="ECO:0000313" key="6">
    <source>
        <dbReference type="EMBL" id="GII53567.1"/>
    </source>
</evidence>
<dbReference type="Gene3D" id="1.10.357.10">
    <property type="entry name" value="Tetracycline Repressor, domain 2"/>
    <property type="match status" value="1"/>
</dbReference>
<dbReference type="PRINTS" id="PR00455">
    <property type="entry name" value="HTHTETR"/>
</dbReference>
<dbReference type="InterPro" id="IPR001647">
    <property type="entry name" value="HTH_TetR"/>
</dbReference>
<dbReference type="Proteomes" id="UP000605992">
    <property type="component" value="Unassembled WGS sequence"/>
</dbReference>
<dbReference type="AlphaFoldDB" id="A0A8J3UXW8"/>
<protein>
    <recommendedName>
        <fullName evidence="5">HTH tetR-type domain-containing protein</fullName>
    </recommendedName>
</protein>
<sequence>MGRPRGFDEAAVVRSAAELFATRSYDGISMDELVTHLGVHRNSLYKTFGSKRGLYQAALTWSLEHEVAPLIGRLQRSGDIAAALRVALTEPGAETGLNLLLLAAVERAPVDGEVAEQLDKVLAAFDEAALQAADANLPAGDADRTADGAKADLAFALTATILGLRLRARAAGSGAGDGGATDIRRAGAALAHHLTQS</sequence>
<gene>
    <name evidence="6" type="ORF">Pth03_19560</name>
</gene>
<keyword evidence="1" id="KW-0805">Transcription regulation</keyword>
<evidence type="ECO:0000259" key="5">
    <source>
        <dbReference type="PROSITE" id="PS50977"/>
    </source>
</evidence>
<dbReference type="PANTHER" id="PTHR47506">
    <property type="entry name" value="TRANSCRIPTIONAL REGULATORY PROTEIN"/>
    <property type="match status" value="1"/>
</dbReference>
<dbReference type="RefSeq" id="WP_239118889.1">
    <property type="nucleotide sequence ID" value="NZ_BOOR01000010.1"/>
</dbReference>
<dbReference type="EMBL" id="BOOR01000010">
    <property type="protein sequence ID" value="GII53567.1"/>
    <property type="molecule type" value="Genomic_DNA"/>
</dbReference>
<keyword evidence="2 4" id="KW-0238">DNA-binding</keyword>
<dbReference type="SUPFAM" id="SSF46689">
    <property type="entry name" value="Homeodomain-like"/>
    <property type="match status" value="1"/>
</dbReference>
<dbReference type="PROSITE" id="PS50977">
    <property type="entry name" value="HTH_TETR_2"/>
    <property type="match status" value="1"/>
</dbReference>
<dbReference type="PANTHER" id="PTHR47506:SF1">
    <property type="entry name" value="HTH-TYPE TRANSCRIPTIONAL REGULATOR YJDC"/>
    <property type="match status" value="1"/>
</dbReference>
<keyword evidence="3" id="KW-0804">Transcription</keyword>
<reference evidence="6" key="1">
    <citation type="submission" date="2021-01" db="EMBL/GenBank/DDBJ databases">
        <title>Whole genome shotgun sequence of Planotetraspora thailandica NBRC 104271.</title>
        <authorList>
            <person name="Komaki H."/>
            <person name="Tamura T."/>
        </authorList>
    </citation>
    <scope>NUCLEOTIDE SEQUENCE</scope>
    <source>
        <strain evidence="6">NBRC 104271</strain>
    </source>
</reference>
<proteinExistence type="predicted"/>
<name>A0A8J3UXW8_9ACTN</name>
<evidence type="ECO:0000256" key="1">
    <source>
        <dbReference type="ARBA" id="ARBA00023015"/>
    </source>
</evidence>
<dbReference type="Pfam" id="PF00440">
    <property type="entry name" value="TetR_N"/>
    <property type="match status" value="1"/>
</dbReference>
<feature type="domain" description="HTH tetR-type" evidence="5">
    <location>
        <begin position="6"/>
        <end position="66"/>
    </location>
</feature>
<evidence type="ECO:0000256" key="3">
    <source>
        <dbReference type="ARBA" id="ARBA00023163"/>
    </source>
</evidence>
<dbReference type="GO" id="GO:0003677">
    <property type="term" value="F:DNA binding"/>
    <property type="evidence" value="ECO:0007669"/>
    <property type="project" value="UniProtKB-UniRule"/>
</dbReference>
<dbReference type="InterPro" id="IPR009057">
    <property type="entry name" value="Homeodomain-like_sf"/>
</dbReference>